<evidence type="ECO:0000313" key="3">
    <source>
        <dbReference type="Proteomes" id="UP000054715"/>
    </source>
</evidence>
<dbReference type="STRING" id="455.Ljam_2157"/>
<dbReference type="SUPFAM" id="SSF56112">
    <property type="entry name" value="Protein kinase-like (PK-like)"/>
    <property type="match status" value="1"/>
</dbReference>
<dbReference type="Gene3D" id="3.30.200.20">
    <property type="entry name" value="Phosphorylase Kinase, domain 1"/>
    <property type="match status" value="1"/>
</dbReference>
<dbReference type="GO" id="GO:0016740">
    <property type="term" value="F:transferase activity"/>
    <property type="evidence" value="ECO:0007669"/>
    <property type="project" value="UniProtKB-KW"/>
</dbReference>
<dbReference type="PATRIC" id="fig|455.5.peg.2275"/>
<protein>
    <submittedName>
        <fullName evidence="2">Putative phosphotransferase</fullName>
    </submittedName>
</protein>
<feature type="domain" description="Aminoglycoside phosphotransferase" evidence="1">
    <location>
        <begin position="23"/>
        <end position="246"/>
    </location>
</feature>
<proteinExistence type="predicted"/>
<dbReference type="AlphaFoldDB" id="A0A0W0UJB7"/>
<dbReference type="InterPro" id="IPR002575">
    <property type="entry name" value="Aminoglycoside_PTrfase"/>
</dbReference>
<sequence>MQNRQNALHKWLEKTLASALYSINPLAGDASFRRYFRLQLDTITQIVMDAPPDKEALQPFLTVCEMLTRMGIKAPRIHAIDTAQGFVILDDFGDELLLKHLSPTTANKFYKAAMAIILIMQRCPPANTAHLPLFDKQFMLQEISNFQEWFLNRYLKIQLSTEEEQLLNTTFAWLTDEISHQPQVFIHRDYHSRNIMVLNNTEDDIQLGIIDFQDAMFGPFTYDLVSLLKDCYIQWPREQVIKWVTAFYEQSPLVTHCTLNDFIYAFDLCGLQRHLKVLGVFSRLYLRDNKPNYLKDLPLTLHYVMACLESYKELGPFYQFMQKRVRLP</sequence>
<evidence type="ECO:0000313" key="2">
    <source>
        <dbReference type="EMBL" id="KTD07962.1"/>
    </source>
</evidence>
<reference evidence="2 3" key="1">
    <citation type="submission" date="2015-11" db="EMBL/GenBank/DDBJ databases">
        <title>Genomic analysis of 38 Legionella species identifies large and diverse effector repertoires.</title>
        <authorList>
            <person name="Burstein D."/>
            <person name="Amaro F."/>
            <person name="Zusman T."/>
            <person name="Lifshitz Z."/>
            <person name="Cohen O."/>
            <person name="Gilbert J.A."/>
            <person name="Pupko T."/>
            <person name="Shuman H.A."/>
            <person name="Segal G."/>
        </authorList>
    </citation>
    <scope>NUCLEOTIDE SEQUENCE [LARGE SCALE GENOMIC DNA]</scope>
    <source>
        <strain evidence="2 3">JA-26-G1-E2</strain>
    </source>
</reference>
<organism evidence="2 3">
    <name type="scientific">Legionella jamestowniensis</name>
    <dbReference type="NCBI Taxonomy" id="455"/>
    <lineage>
        <taxon>Bacteria</taxon>
        <taxon>Pseudomonadati</taxon>
        <taxon>Pseudomonadota</taxon>
        <taxon>Gammaproteobacteria</taxon>
        <taxon>Legionellales</taxon>
        <taxon>Legionellaceae</taxon>
        <taxon>Legionella</taxon>
    </lineage>
</organism>
<dbReference type="Pfam" id="PF01636">
    <property type="entry name" value="APH"/>
    <property type="match status" value="1"/>
</dbReference>
<keyword evidence="2" id="KW-0808">Transferase</keyword>
<evidence type="ECO:0000259" key="1">
    <source>
        <dbReference type="Pfam" id="PF01636"/>
    </source>
</evidence>
<dbReference type="OrthoDB" id="9809275at2"/>
<accession>A0A0W0UJB7</accession>
<dbReference type="RefSeq" id="WP_058450031.1">
    <property type="nucleotide sequence ID" value="NZ_CAAAJF010000002.1"/>
</dbReference>
<dbReference type="Gene3D" id="3.90.1200.10">
    <property type="match status" value="1"/>
</dbReference>
<dbReference type="EMBL" id="LNYG01000013">
    <property type="protein sequence ID" value="KTD07962.1"/>
    <property type="molecule type" value="Genomic_DNA"/>
</dbReference>
<dbReference type="Proteomes" id="UP000054715">
    <property type="component" value="Unassembled WGS sequence"/>
</dbReference>
<comment type="caution">
    <text evidence="2">The sequence shown here is derived from an EMBL/GenBank/DDBJ whole genome shotgun (WGS) entry which is preliminary data.</text>
</comment>
<dbReference type="InterPro" id="IPR011009">
    <property type="entry name" value="Kinase-like_dom_sf"/>
</dbReference>
<gene>
    <name evidence="2" type="ORF">Ljam_2157</name>
</gene>
<name>A0A0W0UJB7_9GAMM</name>